<evidence type="ECO:0000256" key="4">
    <source>
        <dbReference type="ARBA" id="ARBA00022475"/>
    </source>
</evidence>
<gene>
    <name evidence="13" type="ORF">TCEB3V08_LOCUS12631</name>
</gene>
<evidence type="ECO:0000256" key="11">
    <source>
        <dbReference type="RuleBase" id="RU362091"/>
    </source>
</evidence>
<proteinExistence type="inferred from homology"/>
<evidence type="ECO:0000256" key="6">
    <source>
        <dbReference type="ARBA" id="ARBA00022989"/>
    </source>
</evidence>
<keyword evidence="8" id="KW-0406">Ion transport</keyword>
<feature type="transmembrane region" description="Helical" evidence="12">
    <location>
        <begin position="115"/>
        <end position="137"/>
    </location>
</feature>
<keyword evidence="7" id="KW-0915">Sodium</keyword>
<dbReference type="InterPro" id="IPR051163">
    <property type="entry name" value="Sodium:Solute_Symporter_SSF"/>
</dbReference>
<protein>
    <recommendedName>
        <fullName evidence="14">Sodium-coupled monocarboxylate transporter 1</fullName>
    </recommendedName>
</protein>
<feature type="transmembrane region" description="Helical" evidence="12">
    <location>
        <begin position="85"/>
        <end position="103"/>
    </location>
</feature>
<comment type="similarity">
    <text evidence="2 11">Belongs to the sodium:solute symporter (SSF) (TC 2.A.21) family.</text>
</comment>
<dbReference type="AlphaFoldDB" id="A0A7R9HBK9"/>
<evidence type="ECO:0000256" key="10">
    <source>
        <dbReference type="ARBA" id="ARBA00023201"/>
    </source>
</evidence>
<dbReference type="PANTHER" id="PTHR42985:SF5">
    <property type="entry name" value="FI02094P-RELATED"/>
    <property type="match status" value="1"/>
</dbReference>
<organism evidence="13">
    <name type="scientific">Timema cristinae</name>
    <name type="common">Walking stick</name>
    <dbReference type="NCBI Taxonomy" id="61476"/>
    <lineage>
        <taxon>Eukaryota</taxon>
        <taxon>Metazoa</taxon>
        <taxon>Ecdysozoa</taxon>
        <taxon>Arthropoda</taxon>
        <taxon>Hexapoda</taxon>
        <taxon>Insecta</taxon>
        <taxon>Pterygota</taxon>
        <taxon>Neoptera</taxon>
        <taxon>Polyneoptera</taxon>
        <taxon>Phasmatodea</taxon>
        <taxon>Timematodea</taxon>
        <taxon>Timematoidea</taxon>
        <taxon>Timematidae</taxon>
        <taxon>Timema</taxon>
    </lineage>
</organism>
<evidence type="ECO:0000256" key="9">
    <source>
        <dbReference type="ARBA" id="ARBA00023136"/>
    </source>
</evidence>
<keyword evidence="6 12" id="KW-1133">Transmembrane helix</keyword>
<keyword evidence="9 12" id="KW-0472">Membrane</keyword>
<evidence type="ECO:0000313" key="13">
    <source>
        <dbReference type="EMBL" id="CAD7416129.1"/>
    </source>
</evidence>
<dbReference type="GO" id="GO:0006814">
    <property type="term" value="P:sodium ion transport"/>
    <property type="evidence" value="ECO:0007669"/>
    <property type="project" value="UniProtKB-KW"/>
</dbReference>
<keyword evidence="3" id="KW-0813">Transport</keyword>
<dbReference type="InterPro" id="IPR038377">
    <property type="entry name" value="Na/Glc_symporter_sf"/>
</dbReference>
<evidence type="ECO:0000256" key="8">
    <source>
        <dbReference type="ARBA" id="ARBA00023065"/>
    </source>
</evidence>
<comment type="subcellular location">
    <subcellularLocation>
        <location evidence="1">Cell membrane</location>
        <topology evidence="1">Multi-pass membrane protein</topology>
    </subcellularLocation>
</comment>
<dbReference type="PANTHER" id="PTHR42985">
    <property type="entry name" value="SODIUM-COUPLED MONOCARBOXYLATE TRANSPORTER"/>
    <property type="match status" value="1"/>
</dbReference>
<dbReference type="GO" id="GO:0005886">
    <property type="term" value="C:plasma membrane"/>
    <property type="evidence" value="ECO:0007669"/>
    <property type="project" value="UniProtKB-SubCell"/>
</dbReference>
<evidence type="ECO:0000256" key="7">
    <source>
        <dbReference type="ARBA" id="ARBA00023053"/>
    </source>
</evidence>
<dbReference type="EMBL" id="OC327338">
    <property type="protein sequence ID" value="CAD7416129.1"/>
    <property type="molecule type" value="Genomic_DNA"/>
</dbReference>
<keyword evidence="10" id="KW-0739">Sodium transport</keyword>
<keyword evidence="5 12" id="KW-0812">Transmembrane</keyword>
<evidence type="ECO:0000256" key="1">
    <source>
        <dbReference type="ARBA" id="ARBA00004651"/>
    </source>
</evidence>
<evidence type="ECO:0000256" key="2">
    <source>
        <dbReference type="ARBA" id="ARBA00006434"/>
    </source>
</evidence>
<evidence type="ECO:0008006" key="14">
    <source>
        <dbReference type="Google" id="ProtNLM"/>
    </source>
</evidence>
<evidence type="ECO:0000256" key="3">
    <source>
        <dbReference type="ARBA" id="ARBA00022448"/>
    </source>
</evidence>
<dbReference type="GO" id="GO:0015293">
    <property type="term" value="F:symporter activity"/>
    <property type="evidence" value="ECO:0007669"/>
    <property type="project" value="TreeGrafter"/>
</dbReference>
<keyword evidence="4" id="KW-1003">Cell membrane</keyword>
<dbReference type="Gene3D" id="1.20.1730.10">
    <property type="entry name" value="Sodium/glucose cotransporter"/>
    <property type="match status" value="1"/>
</dbReference>
<name>A0A7R9HBK9_TIMCR</name>
<feature type="transmembrane region" description="Helical" evidence="12">
    <location>
        <begin position="46"/>
        <end position="65"/>
    </location>
</feature>
<evidence type="ECO:0000256" key="12">
    <source>
        <dbReference type="SAM" id="Phobius"/>
    </source>
</evidence>
<dbReference type="InterPro" id="IPR001734">
    <property type="entry name" value="Na/solute_symporter"/>
</dbReference>
<dbReference type="Pfam" id="PF00474">
    <property type="entry name" value="SSF"/>
    <property type="match status" value="1"/>
</dbReference>
<reference evidence="13" key="1">
    <citation type="submission" date="2020-11" db="EMBL/GenBank/DDBJ databases">
        <authorList>
            <person name="Tran Van P."/>
        </authorList>
    </citation>
    <scope>NUCLEOTIDE SEQUENCE</scope>
</reference>
<accession>A0A7R9HBK9</accession>
<dbReference type="PROSITE" id="PS50283">
    <property type="entry name" value="NA_SOLUT_SYMP_3"/>
    <property type="match status" value="1"/>
</dbReference>
<evidence type="ECO:0000256" key="5">
    <source>
        <dbReference type="ARBA" id="ARBA00022692"/>
    </source>
</evidence>
<sequence>MVLAKVFRYSASPPLLKPRHEMTMEAVKQSVEDVGVTLQRFGTLDYIVFLLMLGVCALIGIYFGFFDGKMSAVDYLMGGRSMSTFPVAMSLIASFISGITLLGTPSEIYVYGIQYVYIASGVLLMAVFMGTAFLPVFHDLQLTSTYEVNSRS</sequence>